<dbReference type="Pfam" id="PF09799">
    <property type="entry name" value="Transmemb_17"/>
    <property type="match status" value="1"/>
</dbReference>
<dbReference type="InterPro" id="IPR019184">
    <property type="entry name" value="Uncharacterised_TM-17"/>
</dbReference>
<feature type="transmembrane region" description="Helical" evidence="5">
    <location>
        <begin position="46"/>
        <end position="66"/>
    </location>
</feature>
<keyword evidence="2 5" id="KW-0812">Transmembrane</keyword>
<dbReference type="PANTHER" id="PTHR13531">
    <property type="entry name" value="GEO07735P1-RELATED-RELATED"/>
    <property type="match status" value="1"/>
</dbReference>
<keyword evidence="3 5" id="KW-1133">Transmembrane helix</keyword>
<gene>
    <name evidence="7" type="primary">LOC100373607</name>
</gene>
<comment type="subcellular location">
    <subcellularLocation>
        <location evidence="1">Membrane</location>
        <topology evidence="1">Multi-pass membrane protein</topology>
    </subcellularLocation>
</comment>
<sequence>MAADIAKQKFSSFAEYVFPGITVRDRRQKHAINPGNEIVSNLPLQMILYFNVFYFPLWLITCVVMYELKFHYLDEFYKFILITVYIVVACIEVIRLYLGYKGNLMEKVPELAGFWLLTLVIQLPLSIFLIANQGSYILPIEYSIHIIFLLFIGFEILMGFIAIRVMADHQMTKFHLQQFDEIPDLEQDGYLLNPRYETRA</sequence>
<keyword evidence="6" id="KW-1185">Reference proteome</keyword>
<evidence type="ECO:0000256" key="4">
    <source>
        <dbReference type="ARBA" id="ARBA00023136"/>
    </source>
</evidence>
<dbReference type="GeneID" id="100373607"/>
<name>A0ABM0GKC9_SACKO</name>
<evidence type="ECO:0000256" key="1">
    <source>
        <dbReference type="ARBA" id="ARBA00004141"/>
    </source>
</evidence>
<evidence type="ECO:0000313" key="6">
    <source>
        <dbReference type="Proteomes" id="UP000694865"/>
    </source>
</evidence>
<keyword evidence="4 5" id="KW-0472">Membrane</keyword>
<organism evidence="6 7">
    <name type="scientific">Saccoglossus kowalevskii</name>
    <name type="common">Acorn worm</name>
    <dbReference type="NCBI Taxonomy" id="10224"/>
    <lineage>
        <taxon>Eukaryota</taxon>
        <taxon>Metazoa</taxon>
        <taxon>Hemichordata</taxon>
        <taxon>Enteropneusta</taxon>
        <taxon>Harrimaniidae</taxon>
        <taxon>Saccoglossus</taxon>
    </lineage>
</organism>
<accession>A0ABM0GKC9</accession>
<evidence type="ECO:0000256" key="2">
    <source>
        <dbReference type="ARBA" id="ARBA00022692"/>
    </source>
</evidence>
<feature type="transmembrane region" description="Helical" evidence="5">
    <location>
        <begin position="78"/>
        <end position="98"/>
    </location>
</feature>
<feature type="transmembrane region" description="Helical" evidence="5">
    <location>
        <begin position="142"/>
        <end position="163"/>
    </location>
</feature>
<proteinExistence type="predicted"/>
<dbReference type="PANTHER" id="PTHR13531:SF6">
    <property type="entry name" value="TMEM (HUMAN TRANSMEMBRANE PROTEIN) HOMOLOG"/>
    <property type="match status" value="1"/>
</dbReference>
<protein>
    <submittedName>
        <fullName evidence="7">Transmembrane protein 17-like</fullName>
    </submittedName>
</protein>
<feature type="transmembrane region" description="Helical" evidence="5">
    <location>
        <begin position="110"/>
        <end position="130"/>
    </location>
</feature>
<evidence type="ECO:0000256" key="3">
    <source>
        <dbReference type="ARBA" id="ARBA00022989"/>
    </source>
</evidence>
<dbReference type="RefSeq" id="XP_002731785.1">
    <property type="nucleotide sequence ID" value="XM_002731739.2"/>
</dbReference>
<evidence type="ECO:0000256" key="5">
    <source>
        <dbReference type="SAM" id="Phobius"/>
    </source>
</evidence>
<dbReference type="Proteomes" id="UP000694865">
    <property type="component" value="Unplaced"/>
</dbReference>
<evidence type="ECO:0000313" key="7">
    <source>
        <dbReference type="RefSeq" id="XP_002731785.1"/>
    </source>
</evidence>
<reference evidence="7" key="1">
    <citation type="submission" date="2025-08" db="UniProtKB">
        <authorList>
            <consortium name="RefSeq"/>
        </authorList>
    </citation>
    <scope>IDENTIFICATION</scope>
    <source>
        <tissue evidence="7">Testes</tissue>
    </source>
</reference>